<evidence type="ECO:0000256" key="5">
    <source>
        <dbReference type="ARBA" id="ARBA00022970"/>
    </source>
</evidence>
<evidence type="ECO:0000313" key="11">
    <source>
        <dbReference type="Proteomes" id="UP001201985"/>
    </source>
</evidence>
<feature type="transmembrane region" description="Helical" evidence="9">
    <location>
        <begin position="194"/>
        <end position="216"/>
    </location>
</feature>
<evidence type="ECO:0000256" key="8">
    <source>
        <dbReference type="ARBA" id="ARBA00037998"/>
    </source>
</evidence>
<evidence type="ECO:0000256" key="7">
    <source>
        <dbReference type="ARBA" id="ARBA00023136"/>
    </source>
</evidence>
<feature type="transmembrane region" description="Helical" evidence="9">
    <location>
        <begin position="6"/>
        <end position="29"/>
    </location>
</feature>
<feature type="transmembrane region" description="Helical" evidence="9">
    <location>
        <begin position="92"/>
        <end position="114"/>
    </location>
</feature>
<reference evidence="10 11" key="1">
    <citation type="submission" date="2022-03" db="EMBL/GenBank/DDBJ databases">
        <title>Complete genome analysis of Roseomonas KG 17.1 : a prolific producer of plant growth promoters.</title>
        <authorList>
            <person name="Saadouli I."/>
            <person name="Najjari A."/>
            <person name="Mosbah A."/>
            <person name="Ouzari H.I."/>
        </authorList>
    </citation>
    <scope>NUCLEOTIDE SEQUENCE [LARGE SCALE GENOMIC DNA]</scope>
    <source>
        <strain evidence="10 11">KG17-1</strain>
    </source>
</reference>
<dbReference type="Proteomes" id="UP001201985">
    <property type="component" value="Unassembled WGS sequence"/>
</dbReference>
<evidence type="ECO:0000256" key="1">
    <source>
        <dbReference type="ARBA" id="ARBA00004651"/>
    </source>
</evidence>
<evidence type="ECO:0000256" key="4">
    <source>
        <dbReference type="ARBA" id="ARBA00022692"/>
    </source>
</evidence>
<keyword evidence="6 9" id="KW-1133">Transmembrane helix</keyword>
<sequence>MDSPTALMLMQEGLVGGAIYGLLALALVITFTVTRIILVPIGEFAAFGALTLSALEAGSRPATLWLLAALSVGAAALRLWRARRPAGRRALWRDLAVMLLPALLLAGLTELALVFGATQILRALLALLIVVPMGPHLYDLVYRPLVQAGAPALLLASVALHLALMGAGLAMFGAAAQRTTHLAAASLSLGPVTLGGQTVVVALTVLMLGAALLLFFQRSLTGKALRATAVNPQGARLVAISPALCGHVALTLAAAIGALAGILASAGTAIAYDTGFALALKGFLAAVIGGLGSYPLAAIGALGIGLAERFSLALGEAGEALIFAALLPVLLWRSWQANPAAEESEE</sequence>
<dbReference type="EMBL" id="JALBUU010000028">
    <property type="protein sequence ID" value="MCI0755288.1"/>
    <property type="molecule type" value="Genomic_DNA"/>
</dbReference>
<feature type="transmembrane region" description="Helical" evidence="9">
    <location>
        <begin position="317"/>
        <end position="335"/>
    </location>
</feature>
<keyword evidence="7 9" id="KW-0472">Membrane</keyword>
<feature type="transmembrane region" description="Helical" evidence="9">
    <location>
        <begin position="120"/>
        <end position="141"/>
    </location>
</feature>
<feature type="transmembrane region" description="Helical" evidence="9">
    <location>
        <begin position="237"/>
        <end position="263"/>
    </location>
</feature>
<keyword evidence="3" id="KW-1003">Cell membrane</keyword>
<comment type="caution">
    <text evidence="10">The sequence shown here is derived from an EMBL/GenBank/DDBJ whole genome shotgun (WGS) entry which is preliminary data.</text>
</comment>
<dbReference type="InterPro" id="IPR001851">
    <property type="entry name" value="ABC_transp_permease"/>
</dbReference>
<feature type="transmembrane region" description="Helical" evidence="9">
    <location>
        <begin position="36"/>
        <end position="55"/>
    </location>
</feature>
<feature type="transmembrane region" description="Helical" evidence="9">
    <location>
        <begin position="61"/>
        <end position="80"/>
    </location>
</feature>
<comment type="subcellular location">
    <subcellularLocation>
        <location evidence="1">Cell membrane</location>
        <topology evidence="1">Multi-pass membrane protein</topology>
    </subcellularLocation>
</comment>
<evidence type="ECO:0000256" key="2">
    <source>
        <dbReference type="ARBA" id="ARBA00022448"/>
    </source>
</evidence>
<name>A0ABS9W8D7_9PROT</name>
<keyword evidence="2" id="KW-0813">Transport</keyword>
<comment type="similarity">
    <text evidence="8">Belongs to the binding-protein-dependent transport system permease family. LivHM subfamily.</text>
</comment>
<proteinExistence type="inferred from homology"/>
<dbReference type="PANTHER" id="PTHR11795">
    <property type="entry name" value="BRANCHED-CHAIN AMINO ACID TRANSPORT SYSTEM PERMEASE PROTEIN LIVH"/>
    <property type="match status" value="1"/>
</dbReference>
<keyword evidence="11" id="KW-1185">Reference proteome</keyword>
<evidence type="ECO:0000256" key="6">
    <source>
        <dbReference type="ARBA" id="ARBA00022989"/>
    </source>
</evidence>
<accession>A0ABS9W8D7</accession>
<keyword evidence="5" id="KW-0029">Amino-acid transport</keyword>
<dbReference type="RefSeq" id="WP_120009149.1">
    <property type="nucleotide sequence ID" value="NZ_JALBUU010000028.1"/>
</dbReference>
<evidence type="ECO:0000313" key="10">
    <source>
        <dbReference type="EMBL" id="MCI0755288.1"/>
    </source>
</evidence>
<dbReference type="PANTHER" id="PTHR11795:SF450">
    <property type="entry name" value="ABC TRANSPORTER PERMEASE PROTEIN"/>
    <property type="match status" value="1"/>
</dbReference>
<organism evidence="10 11">
    <name type="scientific">Teichococcus vastitatis</name>
    <dbReference type="NCBI Taxonomy" id="2307076"/>
    <lineage>
        <taxon>Bacteria</taxon>
        <taxon>Pseudomonadati</taxon>
        <taxon>Pseudomonadota</taxon>
        <taxon>Alphaproteobacteria</taxon>
        <taxon>Acetobacterales</taxon>
        <taxon>Roseomonadaceae</taxon>
        <taxon>Roseomonas</taxon>
    </lineage>
</organism>
<feature type="transmembrane region" description="Helical" evidence="9">
    <location>
        <begin position="153"/>
        <end position="174"/>
    </location>
</feature>
<keyword evidence="4 9" id="KW-0812">Transmembrane</keyword>
<feature type="transmembrane region" description="Helical" evidence="9">
    <location>
        <begin position="283"/>
        <end position="305"/>
    </location>
</feature>
<gene>
    <name evidence="10" type="ORF">MON41_16330</name>
</gene>
<dbReference type="Pfam" id="PF02653">
    <property type="entry name" value="BPD_transp_2"/>
    <property type="match status" value="1"/>
</dbReference>
<protein>
    <submittedName>
        <fullName evidence="10">Branched-chain amino acid ABC transporter permease</fullName>
    </submittedName>
</protein>
<evidence type="ECO:0000256" key="9">
    <source>
        <dbReference type="SAM" id="Phobius"/>
    </source>
</evidence>
<dbReference type="InterPro" id="IPR052157">
    <property type="entry name" value="BCAA_transport_permease"/>
</dbReference>
<dbReference type="CDD" id="cd06582">
    <property type="entry name" value="TM_PBP1_LivH_like"/>
    <property type="match status" value="1"/>
</dbReference>
<evidence type="ECO:0000256" key="3">
    <source>
        <dbReference type="ARBA" id="ARBA00022475"/>
    </source>
</evidence>